<evidence type="ECO:0000313" key="3">
    <source>
        <dbReference type="Proteomes" id="UP000708208"/>
    </source>
</evidence>
<dbReference type="Proteomes" id="UP000708208">
    <property type="component" value="Unassembled WGS sequence"/>
</dbReference>
<reference evidence="2" key="1">
    <citation type="submission" date="2021-06" db="EMBL/GenBank/DDBJ databases">
        <authorList>
            <person name="Hodson N. C."/>
            <person name="Mongue J. A."/>
            <person name="Jaron S. K."/>
        </authorList>
    </citation>
    <scope>NUCLEOTIDE SEQUENCE</scope>
</reference>
<keyword evidence="3" id="KW-1185">Reference proteome</keyword>
<dbReference type="EMBL" id="CAJVCH010043520">
    <property type="protein sequence ID" value="CAG7717133.1"/>
    <property type="molecule type" value="Genomic_DNA"/>
</dbReference>
<comment type="caution">
    <text evidence="2">The sequence shown here is derived from an EMBL/GenBank/DDBJ whole genome shotgun (WGS) entry which is preliminary data.</text>
</comment>
<organism evidence="2 3">
    <name type="scientific">Allacma fusca</name>
    <dbReference type="NCBI Taxonomy" id="39272"/>
    <lineage>
        <taxon>Eukaryota</taxon>
        <taxon>Metazoa</taxon>
        <taxon>Ecdysozoa</taxon>
        <taxon>Arthropoda</taxon>
        <taxon>Hexapoda</taxon>
        <taxon>Collembola</taxon>
        <taxon>Symphypleona</taxon>
        <taxon>Sminthuridae</taxon>
        <taxon>Allacma</taxon>
    </lineage>
</organism>
<gene>
    <name evidence="2" type="ORF">AFUS01_LOCUS6607</name>
</gene>
<dbReference type="AlphaFoldDB" id="A0A8J2JAP4"/>
<feature type="signal peptide" evidence="1">
    <location>
        <begin position="1"/>
        <end position="24"/>
    </location>
</feature>
<name>A0A8J2JAP4_9HEXA</name>
<evidence type="ECO:0000313" key="2">
    <source>
        <dbReference type="EMBL" id="CAG7717133.1"/>
    </source>
</evidence>
<keyword evidence="1" id="KW-0732">Signal</keyword>
<protein>
    <submittedName>
        <fullName evidence="2">Uncharacterized protein</fullName>
    </submittedName>
</protein>
<feature type="non-terminal residue" evidence="2">
    <location>
        <position position="1"/>
    </location>
</feature>
<proteinExistence type="predicted"/>
<sequence length="130" mass="14416">MCTQIIVTLAVLLGIGSSFMKCQANKGIDEKKEYLKTLMTPKGIVAVFGESALNNSDLFDEDGKEILKLLQKDVRFLLYTRDNMESETEVFTGLKDQLLAYGFNNSAPTKIICHGFMSNYKVGPGELLVP</sequence>
<evidence type="ECO:0000256" key="1">
    <source>
        <dbReference type="SAM" id="SignalP"/>
    </source>
</evidence>
<feature type="chain" id="PRO_5035248860" evidence="1">
    <location>
        <begin position="25"/>
        <end position="130"/>
    </location>
</feature>
<accession>A0A8J2JAP4</accession>